<reference evidence="6" key="1">
    <citation type="submission" date="2016-05" db="EMBL/GenBank/DDBJ databases">
        <title>Comparative genomics of biotechnologically important yeasts.</title>
        <authorList>
            <consortium name="DOE Joint Genome Institute"/>
            <person name="Riley R."/>
            <person name="Haridas S."/>
            <person name="Wolfe K.H."/>
            <person name="Lopes M.R."/>
            <person name="Hittinger C.T."/>
            <person name="Goker M."/>
            <person name="Salamov A."/>
            <person name="Wisecaver J."/>
            <person name="Long T.M."/>
            <person name="Aerts A.L."/>
            <person name="Barry K."/>
            <person name="Choi C."/>
            <person name="Clum A."/>
            <person name="Coughlan A.Y."/>
            <person name="Deshpande S."/>
            <person name="Douglass A.P."/>
            <person name="Hanson S.J."/>
            <person name="Klenk H.-P."/>
            <person name="Labutti K."/>
            <person name="Lapidus A."/>
            <person name="Lindquist E."/>
            <person name="Lipzen A."/>
            <person name="Meier-Kolthoff J.P."/>
            <person name="Ohm R.A."/>
            <person name="Otillar R.P."/>
            <person name="Pangilinan J."/>
            <person name="Peng Y."/>
            <person name="Rokas A."/>
            <person name="Rosa C.A."/>
            <person name="Scheuner C."/>
            <person name="Sibirny A.A."/>
            <person name="Slot J.C."/>
            <person name="Stielow J.B."/>
            <person name="Sun H."/>
            <person name="Kurtzman C.P."/>
            <person name="Blackwell M."/>
            <person name="Grigoriev I.V."/>
            <person name="Jeffries T.W."/>
        </authorList>
    </citation>
    <scope>NUCLEOTIDE SEQUENCE [LARGE SCALE GENOMIC DNA]</scope>
    <source>
        <strain evidence="6">NRRL Y-2460</strain>
    </source>
</reference>
<evidence type="ECO:0000256" key="1">
    <source>
        <dbReference type="ARBA" id="ARBA00002976"/>
    </source>
</evidence>
<dbReference type="AlphaFoldDB" id="A0A1E4U1G2"/>
<dbReference type="Proteomes" id="UP000094236">
    <property type="component" value="Unassembled WGS sequence"/>
</dbReference>
<comment type="similarity">
    <text evidence="2">Belongs to the IRC6 family.</text>
</comment>
<organism evidence="5 6">
    <name type="scientific">Pachysolen tannophilus NRRL Y-2460</name>
    <dbReference type="NCBI Taxonomy" id="669874"/>
    <lineage>
        <taxon>Eukaryota</taxon>
        <taxon>Fungi</taxon>
        <taxon>Dikarya</taxon>
        <taxon>Ascomycota</taxon>
        <taxon>Saccharomycotina</taxon>
        <taxon>Pichiomycetes</taxon>
        <taxon>Pachysolenaceae</taxon>
        <taxon>Pachysolen</taxon>
    </lineage>
</organism>
<accession>A0A1E4U1G2</accession>
<evidence type="ECO:0000313" key="5">
    <source>
        <dbReference type="EMBL" id="ODV97846.1"/>
    </source>
</evidence>
<dbReference type="PANTHER" id="PTHR28043">
    <property type="entry name" value="INCREASED RECOMBINATION CENTERS PROTEIN 6"/>
    <property type="match status" value="1"/>
</dbReference>
<dbReference type="Gene3D" id="3.40.50.11960">
    <property type="match status" value="1"/>
</dbReference>
<dbReference type="Pfam" id="PF10199">
    <property type="entry name" value="Adaptin_binding"/>
    <property type="match status" value="1"/>
</dbReference>
<keyword evidence="4" id="KW-0160">Chromosomal rearrangement</keyword>
<dbReference type="InterPro" id="IPR034627">
    <property type="entry name" value="Irc6"/>
</dbReference>
<dbReference type="GO" id="GO:0030674">
    <property type="term" value="F:protein-macromolecule adaptor activity"/>
    <property type="evidence" value="ECO:0007669"/>
    <property type="project" value="TreeGrafter"/>
</dbReference>
<evidence type="ECO:0000256" key="3">
    <source>
        <dbReference type="ARBA" id="ARBA00015902"/>
    </source>
</evidence>
<dbReference type="GO" id="GO:0016192">
    <property type="term" value="P:vesicle-mediated transport"/>
    <property type="evidence" value="ECO:0007669"/>
    <property type="project" value="InterPro"/>
</dbReference>
<evidence type="ECO:0000256" key="4">
    <source>
        <dbReference type="ARBA" id="ARBA00022447"/>
    </source>
</evidence>
<dbReference type="EMBL" id="KV454011">
    <property type="protein sequence ID" value="ODV97846.1"/>
    <property type="molecule type" value="Genomic_DNA"/>
</dbReference>
<keyword evidence="6" id="KW-1185">Reference proteome</keyword>
<evidence type="ECO:0000256" key="2">
    <source>
        <dbReference type="ARBA" id="ARBA00007973"/>
    </source>
</evidence>
<evidence type="ECO:0000313" key="6">
    <source>
        <dbReference type="Proteomes" id="UP000094236"/>
    </source>
</evidence>
<dbReference type="OrthoDB" id="10261384at2759"/>
<comment type="function">
    <text evidence="1">Involved in gross chromosomal rearrangements (GCRs) and telomere healing.</text>
</comment>
<dbReference type="PANTHER" id="PTHR28043:SF1">
    <property type="entry name" value="INCREASED RECOMBINATION CENTERS PROTEIN 6"/>
    <property type="match status" value="1"/>
</dbReference>
<gene>
    <name evidence="5" type="ORF">PACTADRAFT_73523</name>
</gene>
<proteinExistence type="inferred from homology"/>
<dbReference type="STRING" id="669874.A0A1E4U1G2"/>
<sequence>MNNQVLIVGAPHTGKLTLLKELFGVDFKDYNIENDSHSGVVINDIEIKTKYYTTKIGFWIDEFQERGSSAGNDIEDFAEWCRELSSPSMREIREVLKGLIFTFNMNADLAQISKKSEHLYELIEIFNQESVDNNNNNNDSNDSDVYGWEGLKIAIGFNKDKVPISEKKLIELDDIFLNNGFEFVWFEEPQSLNNDSSLIGKERVRNILETNDWSNITTSNKNKATTQTTDEDIQQMLTRLLSSDTDTNTDNDNNIEKTEIKTEKDESKVDYIELLEKLKNAKLTISTLDNEQNKMDYAKKILSDVVKYI</sequence>
<name>A0A1E4U1G2_PACTA</name>
<protein>
    <recommendedName>
        <fullName evidence="3">Increased recombination centers protein 6</fullName>
    </recommendedName>
</protein>